<sequence length="1192" mass="135830">MNDPLELHFLNYSIIHTNRRPPSFKALGVFFGTLTVYLIGAFIISGLANYISQWWTSKRVGKVTRTPWIPKNLCEYNITSNGTIPEARIYCGTPKGYNLCNRKIIHLIKIIYNLRTLNNYPIPKNTQLISIKMKGFEHGEAPYEFIPILGYFQGRHGSIPFKGPSPGSFFTYQMFGENRVQVTSYVEDGMIGNLDWTSFDSTEVGTMYYADNNLWNALVSILLGFAFFLLVASVTIGTNLLYDWHTSKESGPMKTKPFCQDYHDYLKEYENLKNVPEARMYFLEDKCQMSNLSTKKLSSLMAIIFKNDNPEVPKHARVISIKMAGFKYGNECHDFEPINGRAPGSEYCYKTFGNNRIQGTFYKENDVYYLAGFCIYVKNEFVMGFNFREDDVRWLMGGTPYPARTRGIRNTKSEMELAKRIMELKIEENPKNEEKAIPSSEPTLTNTSDTWMWYSESKSSNRYSGATLISSRHFLTISNNILKDKMVWIHNGSNFTPKCVGNNLNQEVPQDVVNTLNLISFDCPPSENSNCKNRTAKPVKAYLLNICDPYVKKWFHIIHSPMIVEVKEVYAKSTPCLDGSISSFGDIYSYRFWSNKGFIGMSVKVNKTHRNSLVVTEFTNNWTDRGGPLISVKNGKWSVIGYDATGATLKKGTFLKWFYRVQRLKNGICEVSGVCDRMMTSAPTTTTSTTELTTTVTSSGSSENLKTTTLPTNLEPEYDYDEYEDYPTNSEYLELDYKFLMDTKHTVSLTSPHHGVVFFFCSSGFFFDKLKLPSIIVLLIHINSAYEGSCNSGKLTDQENKHRLNTCGIEGLPQPSPDSVGSDVPYLSDTWLCWGQNDPSDESISTASLISPRHLITSSELVLTREMHWRANGRNFDFQEDCRKKERHLELPEKHLTGLQFTLHRCYDPTDAKCQGNVLLAKRAYILDICLESGYIQDHFREVFSPMIVEIDYGFNGSTPCLADNRMKIFNGSEADSYGLGRFEEQRYTMKHRKLTIAHTDNLLVFTESYKGEQRRGGPLIQRNPNTSKWTIIGFQASNNMKLSAFFNMKRLQNVLCELIGICPFSNSEIMFSMSSEFPISTSTSSEPTVSNSTSSESLTFTSKASTPITRKPKPSVPSNTKTTINLKLDDSFESIPEELEKDYEENEEKGDDMGIDLYVSRDFFTGGNRGKGEISWEHLVFFSYFVFDFMN</sequence>
<reference evidence="3 4" key="1">
    <citation type="submission" date="2022-05" db="EMBL/GenBank/DDBJ databases">
        <title>Chromosome-level reference genomes for two strains of Caenorhabditis briggsae: an improved platform for comparative genomics.</title>
        <authorList>
            <person name="Stevens L."/>
            <person name="Andersen E.C."/>
        </authorList>
    </citation>
    <scope>NUCLEOTIDE SEQUENCE [LARGE SCALE GENOMIC DNA]</scope>
    <source>
        <strain evidence="3">QX1410_ONT</strain>
        <tissue evidence="3">Whole-organism</tissue>
    </source>
</reference>
<dbReference type="PANTHER" id="PTHR34005:SF2">
    <property type="entry name" value="DUF4817 DOMAIN-CONTAINING PROTEIN-RELATED"/>
    <property type="match status" value="1"/>
</dbReference>
<evidence type="ECO:0000313" key="3">
    <source>
        <dbReference type="EMBL" id="ULU13437.1"/>
    </source>
</evidence>
<dbReference type="Pfam" id="PF03761">
    <property type="entry name" value="DUF316"/>
    <property type="match status" value="2"/>
</dbReference>
<dbReference type="Proteomes" id="UP000827892">
    <property type="component" value="Chromosome I"/>
</dbReference>
<evidence type="ECO:0000256" key="2">
    <source>
        <dbReference type="SAM" id="Phobius"/>
    </source>
</evidence>
<protein>
    <submittedName>
        <fullName evidence="3">Uncharacterized protein</fullName>
    </submittedName>
</protein>
<keyword evidence="2" id="KW-0812">Transmembrane</keyword>
<feature type="transmembrane region" description="Helical" evidence="2">
    <location>
        <begin position="26"/>
        <end position="51"/>
    </location>
</feature>
<gene>
    <name evidence="3" type="ORF">L3Y34_016145</name>
</gene>
<dbReference type="AlphaFoldDB" id="A0AAE9J0P6"/>
<feature type="region of interest" description="Disordered" evidence="1">
    <location>
        <begin position="1081"/>
        <end position="1121"/>
    </location>
</feature>
<name>A0AAE9J0P6_CAEBR</name>
<evidence type="ECO:0000256" key="1">
    <source>
        <dbReference type="SAM" id="MobiDB-lite"/>
    </source>
</evidence>
<organism evidence="3 4">
    <name type="scientific">Caenorhabditis briggsae</name>
    <dbReference type="NCBI Taxonomy" id="6238"/>
    <lineage>
        <taxon>Eukaryota</taxon>
        <taxon>Metazoa</taxon>
        <taxon>Ecdysozoa</taxon>
        <taxon>Nematoda</taxon>
        <taxon>Chromadorea</taxon>
        <taxon>Rhabditida</taxon>
        <taxon>Rhabditina</taxon>
        <taxon>Rhabditomorpha</taxon>
        <taxon>Rhabditoidea</taxon>
        <taxon>Rhabditidae</taxon>
        <taxon>Peloderinae</taxon>
        <taxon>Caenorhabditis</taxon>
    </lineage>
</organism>
<dbReference type="EMBL" id="CP090891">
    <property type="protein sequence ID" value="ULU13437.1"/>
    <property type="molecule type" value="Genomic_DNA"/>
</dbReference>
<dbReference type="InterPro" id="IPR005514">
    <property type="entry name" value="DUF316"/>
</dbReference>
<keyword evidence="2" id="KW-1133">Transmembrane helix</keyword>
<feature type="transmembrane region" description="Helical" evidence="2">
    <location>
        <begin position="217"/>
        <end position="242"/>
    </location>
</feature>
<dbReference type="PANTHER" id="PTHR34005">
    <property type="entry name" value="PROTEIN CBG15054-RELATED"/>
    <property type="match status" value="1"/>
</dbReference>
<evidence type="ECO:0000313" key="4">
    <source>
        <dbReference type="Proteomes" id="UP000827892"/>
    </source>
</evidence>
<feature type="compositionally biased region" description="Low complexity" evidence="1">
    <location>
        <begin position="1081"/>
        <end position="1103"/>
    </location>
</feature>
<accession>A0AAE9J0P6</accession>
<proteinExistence type="predicted"/>
<keyword evidence="2" id="KW-0472">Membrane</keyword>